<evidence type="ECO:0000313" key="7">
    <source>
        <dbReference type="EMBL" id="PPS92667.1"/>
    </source>
</evidence>
<dbReference type="AlphaFoldDB" id="A0A0S4TGD8"/>
<evidence type="ECO:0000313" key="8">
    <source>
        <dbReference type="Proteomes" id="UP001429100"/>
    </source>
</evidence>
<keyword evidence="2" id="KW-0805">Transcription regulation</keyword>
<dbReference type="InterPro" id="IPR003958">
    <property type="entry name" value="CBFA_NFYB_domain"/>
</dbReference>
<dbReference type="CDD" id="cd22907">
    <property type="entry name" value="HFD_NFYB"/>
    <property type="match status" value="1"/>
</dbReference>
<evidence type="ECO:0000256" key="3">
    <source>
        <dbReference type="ARBA" id="ARBA00023125"/>
    </source>
</evidence>
<dbReference type="VEuPathDB" id="CryptoDB:GY17_00003335"/>
<dbReference type="InterPro" id="IPR027113">
    <property type="entry name" value="Transc_fact_NFYB/HAP3"/>
</dbReference>
<gene>
    <name evidence="6" type="ORF">CHUDEA4_1720</name>
    <name evidence="7" type="ORF">GY17_00003335</name>
</gene>
<accession>A0A0S4TGD8</accession>
<dbReference type="GO" id="GO:0016602">
    <property type="term" value="C:CCAAT-binding factor complex"/>
    <property type="evidence" value="ECO:0007669"/>
    <property type="project" value="InterPro"/>
</dbReference>
<evidence type="ECO:0000256" key="2">
    <source>
        <dbReference type="ARBA" id="ARBA00023015"/>
    </source>
</evidence>
<keyword evidence="3" id="KW-0238">DNA-binding</keyword>
<dbReference type="PANTHER" id="PTHR11064:SF9">
    <property type="entry name" value="NUCLEAR TRANSCRIPTION FACTOR Y SUBUNIT BETA"/>
    <property type="match status" value="1"/>
</dbReference>
<organism evidence="6">
    <name type="scientific">Cryptosporidium hominis</name>
    <dbReference type="NCBI Taxonomy" id="237895"/>
    <lineage>
        <taxon>Eukaryota</taxon>
        <taxon>Sar</taxon>
        <taxon>Alveolata</taxon>
        <taxon>Apicomplexa</taxon>
        <taxon>Conoidasida</taxon>
        <taxon>Coccidia</taxon>
        <taxon>Eucoccidiorida</taxon>
        <taxon>Eimeriorina</taxon>
        <taxon>Cryptosporidiidae</taxon>
        <taxon>Cryptosporidium</taxon>
    </lineage>
</organism>
<keyword evidence="8" id="KW-1185">Reference proteome</keyword>
<dbReference type="Proteomes" id="UP001429100">
    <property type="component" value="Unassembled WGS sequence"/>
</dbReference>
<feature type="domain" description="Transcription factor CBF/NF-Y/archaeal histone" evidence="5">
    <location>
        <begin position="54"/>
        <end position="118"/>
    </location>
</feature>
<name>A0A0S4TGD8_CRYHO</name>
<dbReference type="VEuPathDB" id="CryptoDB:CHUDEA4_1720"/>
<evidence type="ECO:0000313" key="6">
    <source>
        <dbReference type="EMBL" id="CUV05553.1"/>
    </source>
</evidence>
<evidence type="ECO:0000256" key="4">
    <source>
        <dbReference type="ARBA" id="ARBA00023163"/>
    </source>
</evidence>
<dbReference type="OrthoDB" id="386949at2759"/>
<protein>
    <submittedName>
        <fullName evidence="7">Histone-like transcription factor (CBF/NF-Y) and archaeal histone</fullName>
    </submittedName>
</protein>
<dbReference type="VEuPathDB" id="CryptoDB:Chro.40195"/>
<reference evidence="7 8" key="1">
    <citation type="submission" date="2014-11" db="EMBL/GenBank/DDBJ databases">
        <title>Comparative genomic analysis of Cryptosporidium hominis reveals occurrence of genetic recombination in virulent subtypes.</title>
        <authorList>
            <person name="Guo Y."/>
            <person name="Tang K."/>
            <person name="Frace M."/>
            <person name="Li N."/>
            <person name="Roellig D.M."/>
            <person name="Sammons S."/>
            <person name="Knipe K."/>
            <person name="Rowe L."/>
            <person name="Feng Y."/>
            <person name="Xiao L."/>
        </authorList>
    </citation>
    <scope>NUCLEOTIDE SEQUENCE [LARGE SCALE GENOMIC DNA]</scope>
    <source>
        <strain evidence="7">30976</strain>
    </source>
</reference>
<dbReference type="EMBL" id="JTAI01000023">
    <property type="protein sequence ID" value="PPS92667.1"/>
    <property type="molecule type" value="Genomic_DNA"/>
</dbReference>
<reference evidence="6" key="2">
    <citation type="submission" date="2015-08" db="EMBL/GenBank/DDBJ databases">
        <authorList>
            <person name="Babu N.S."/>
            <person name="Beckwith C.J."/>
            <person name="Beseler K.G."/>
            <person name="Brison A."/>
            <person name="Carone J.V."/>
            <person name="Caskin T.P."/>
            <person name="Diamond M."/>
            <person name="Durham M.E."/>
            <person name="Foxe J.M."/>
            <person name="Go M."/>
            <person name="Henderson B.A."/>
            <person name="Jones I.B."/>
            <person name="McGettigan J.A."/>
            <person name="Micheletti S.J."/>
            <person name="Nasrallah M.E."/>
            <person name="Ortiz D."/>
            <person name="Piller C.R."/>
            <person name="Privatt S.R."/>
            <person name="Schneider S.L."/>
            <person name="Sharp S."/>
            <person name="Smith T.C."/>
            <person name="Stanton J.D."/>
            <person name="Ullery H.E."/>
            <person name="Wilson R.J."/>
            <person name="Serrano M.G."/>
            <person name="Buck G."/>
            <person name="Lee V."/>
            <person name="Wang Y."/>
            <person name="Carvalho R."/>
            <person name="Voegtly L."/>
            <person name="Shi R."/>
            <person name="Duckworth R."/>
            <person name="Johnson A."/>
            <person name="Loviza R."/>
            <person name="Walstead R."/>
            <person name="Shah Z."/>
            <person name="Kiflezghi M."/>
            <person name="Wade K."/>
            <person name="Ball S.L."/>
            <person name="Bradley K.W."/>
            <person name="Asai D.J."/>
            <person name="Bowman C.A."/>
            <person name="Russell D.A."/>
            <person name="Pope W.H."/>
            <person name="Jacobs-Sera D."/>
            <person name="Hendrix R.W."/>
            <person name="Hatfull G.F."/>
        </authorList>
    </citation>
    <scope>NUCLEOTIDE SEQUENCE [LARGE SCALE GENOMIC DNA]</scope>
</reference>
<dbReference type="VEuPathDB" id="CryptoDB:ChTU502y2012_295g0090"/>
<dbReference type="Proteomes" id="UP000199752">
    <property type="component" value="Chromosome 4"/>
</dbReference>
<evidence type="ECO:0000256" key="1">
    <source>
        <dbReference type="ARBA" id="ARBA00009053"/>
    </source>
</evidence>
<reference evidence="7 8" key="3">
    <citation type="submission" date="2017-10" db="EMBL/GenBank/DDBJ databases">
        <title>Consistent, comparative and evidence-based genome annotation and re-annotation for the closely-related species, Cryptosporidium parvum, C. hominis and C. tyzzeri.</title>
        <authorList>
            <person name="Baptista R.P."/>
            <person name="Li Y."/>
            <person name="Sateriale A."/>
            <person name="Striepen B."/>
            <person name="Kissinger J.C."/>
        </authorList>
    </citation>
    <scope>NUCLEOTIDE SEQUENCE [LARGE SCALE GENOMIC DNA]</scope>
    <source>
        <strain evidence="7">30976</strain>
    </source>
</reference>
<dbReference type="GO" id="GO:0046982">
    <property type="term" value="F:protein heterodimerization activity"/>
    <property type="evidence" value="ECO:0007669"/>
    <property type="project" value="InterPro"/>
</dbReference>
<dbReference type="GO" id="GO:0001228">
    <property type="term" value="F:DNA-binding transcription activator activity, RNA polymerase II-specific"/>
    <property type="evidence" value="ECO:0007669"/>
    <property type="project" value="InterPro"/>
</dbReference>
<dbReference type="GO" id="GO:0000978">
    <property type="term" value="F:RNA polymerase II cis-regulatory region sequence-specific DNA binding"/>
    <property type="evidence" value="ECO:0007669"/>
    <property type="project" value="TreeGrafter"/>
</dbReference>
<dbReference type="Gene3D" id="1.10.20.10">
    <property type="entry name" value="Histone, subunit A"/>
    <property type="match status" value="1"/>
</dbReference>
<dbReference type="PANTHER" id="PTHR11064">
    <property type="entry name" value="CCAAT-BINDING TRANSCRIPTION FACTOR-RELATED"/>
    <property type="match status" value="1"/>
</dbReference>
<proteinExistence type="inferred from homology"/>
<comment type="similarity">
    <text evidence="1">Belongs to the NFYB/HAP3 subunit family.</text>
</comment>
<dbReference type="InterPro" id="IPR009072">
    <property type="entry name" value="Histone-fold"/>
</dbReference>
<dbReference type="Pfam" id="PF00808">
    <property type="entry name" value="CBFD_NFYB_HMF"/>
    <property type="match status" value="1"/>
</dbReference>
<evidence type="ECO:0000259" key="5">
    <source>
        <dbReference type="Pfam" id="PF00808"/>
    </source>
</evidence>
<keyword evidence="4" id="KW-0804">Transcription</keyword>
<dbReference type="EMBL" id="LN877950">
    <property type="protein sequence ID" value="CUV05553.1"/>
    <property type="molecule type" value="Genomic_DNA"/>
</dbReference>
<sequence>MNNEATYKVNTPFINKINCDYVSNNRKISNDSDQIIDNYEDSELITDSESSDLSLPINNIGRMMKLSIPGSAKISRESKMLMQQISKDFIGCISSQAGVICTSNKRRVLNGEDIINALSTFGFGDYTDTLINYLNIWRDVKQSRNIKSYSNIYRSNSSQLNFNENYQIPTENSKQFYGLDQKFENNYVNKSLIDDQKPINNEYNKYFIQNNSPTNNQQITYTNLPKCMNNAICEYVNLNIDKNINSQKYPENTIENTNAHYSTNKSHFNTLLLSPTRSINFLNESSPDTPKSSFPPNQCGKRKRIEQEESKIENVADNIEQNTDFNAKYNMNYNIKNSTDVELIENNAFQGNKKSTINFSRNCNSLEYSYNQYKQDDIFLNKNETAFDCYFSSDLYIQEESENDSEYNAYPSGLFIS</sequence>
<dbReference type="SUPFAM" id="SSF47113">
    <property type="entry name" value="Histone-fold"/>
    <property type="match status" value="1"/>
</dbReference>